<comment type="subcellular location">
    <subcellularLocation>
        <location evidence="1">Cell outer membrane</location>
    </subcellularLocation>
</comment>
<evidence type="ECO:0000256" key="3">
    <source>
        <dbReference type="ARBA" id="ARBA00022729"/>
    </source>
</evidence>
<sequence>MTLKQYIIGTALLATALCSTRCTDDLLDTVPNDRLAQSFFWKTENDAKFAVNAAYPYLDDPNRIFRRDAYSDIGHVNEFFSVNALVEQNLDASSSVVAEEWTFAYNGIAAANFVLDNIDKIPVTDANTAALAQYKSEARVLRAYQYIKLVGLFGDVPLVKKNISIEEARQLTRTPSNEIWDFVDAELHEAVDGLKDTYPAADKGRMTKGAALALAARANLYAGRMEKAIAAAQAVMDLHVYDIYPEYGKLFSYGAENNIEVIIDRQYLKDVLSNQVFAIMAPYSVNNTTSPSPNMYVPTKALADMYTMNDGIPITDAASGFDPYNPYTNRDPRLTFSLFVPGSNLPNGKIFDPRPNSGTPDAIGSTYFAPSTGYAVKKYVNIEDLNSKTNNGINIIQLRYAEVLLTYAEAKIALNQIDASVLDAINDVRRRNDVNLPALEAGLTQDELTDIVRRERTIELAFEGHRLFDIRRWRIAGDVVPGNVYGITYDDGGTLKTIEVPSFTKQFDPSRNYLWPIPQNERVLNPNLSKNDGW</sequence>
<reference evidence="8 9" key="1">
    <citation type="submission" date="2021-05" db="EMBL/GenBank/DDBJ databases">
        <title>A Polyphasic approach of four new species of the genus Ohtaekwangia: Ohtaekwangia histidinii sp. nov., Ohtaekwangia cretensis sp. nov., Ohtaekwangia indiensis sp. nov., Ohtaekwangia reichenbachii sp. nov. from diverse environment.</title>
        <authorList>
            <person name="Octaviana S."/>
        </authorList>
    </citation>
    <scope>NUCLEOTIDE SEQUENCE [LARGE SCALE GENOMIC DNA]</scope>
    <source>
        <strain evidence="8 9">PWU37</strain>
    </source>
</reference>
<keyword evidence="5" id="KW-0998">Cell outer membrane</keyword>
<comment type="similarity">
    <text evidence="2">Belongs to the SusD family.</text>
</comment>
<evidence type="ECO:0000313" key="8">
    <source>
        <dbReference type="EMBL" id="MBT1686131.1"/>
    </source>
</evidence>
<evidence type="ECO:0000256" key="1">
    <source>
        <dbReference type="ARBA" id="ARBA00004442"/>
    </source>
</evidence>
<dbReference type="RefSeq" id="WP_254089370.1">
    <property type="nucleotide sequence ID" value="NZ_JAHESC010000006.1"/>
</dbReference>
<organism evidence="8 9">
    <name type="scientific">Dawidia soli</name>
    <dbReference type="NCBI Taxonomy" id="2782352"/>
    <lineage>
        <taxon>Bacteria</taxon>
        <taxon>Pseudomonadati</taxon>
        <taxon>Bacteroidota</taxon>
        <taxon>Cytophagia</taxon>
        <taxon>Cytophagales</taxon>
        <taxon>Chryseotaleaceae</taxon>
        <taxon>Dawidia</taxon>
    </lineage>
</organism>
<evidence type="ECO:0000256" key="5">
    <source>
        <dbReference type="ARBA" id="ARBA00023237"/>
    </source>
</evidence>
<name>A0AAP2D678_9BACT</name>
<dbReference type="AlphaFoldDB" id="A0AAP2D678"/>
<dbReference type="InterPro" id="IPR011990">
    <property type="entry name" value="TPR-like_helical_dom_sf"/>
</dbReference>
<dbReference type="InterPro" id="IPR033985">
    <property type="entry name" value="SusD-like_N"/>
</dbReference>
<accession>A0AAP2D678</accession>
<evidence type="ECO:0000313" key="9">
    <source>
        <dbReference type="Proteomes" id="UP001319180"/>
    </source>
</evidence>
<evidence type="ECO:0000259" key="6">
    <source>
        <dbReference type="Pfam" id="PF07980"/>
    </source>
</evidence>
<evidence type="ECO:0000259" key="7">
    <source>
        <dbReference type="Pfam" id="PF14322"/>
    </source>
</evidence>
<keyword evidence="3" id="KW-0732">Signal</keyword>
<keyword evidence="4" id="KW-0472">Membrane</keyword>
<dbReference type="Gene3D" id="1.25.40.390">
    <property type="match status" value="1"/>
</dbReference>
<dbReference type="SUPFAM" id="SSF48452">
    <property type="entry name" value="TPR-like"/>
    <property type="match status" value="1"/>
</dbReference>
<protein>
    <submittedName>
        <fullName evidence="8">RagB/SusD family nutrient uptake outer membrane protein</fullName>
    </submittedName>
</protein>
<evidence type="ECO:0000256" key="4">
    <source>
        <dbReference type="ARBA" id="ARBA00023136"/>
    </source>
</evidence>
<dbReference type="GO" id="GO:0009279">
    <property type="term" value="C:cell outer membrane"/>
    <property type="evidence" value="ECO:0007669"/>
    <property type="project" value="UniProtKB-SubCell"/>
</dbReference>
<dbReference type="Pfam" id="PF07980">
    <property type="entry name" value="SusD_RagB"/>
    <property type="match status" value="1"/>
</dbReference>
<dbReference type="EMBL" id="JAHESC010000006">
    <property type="protein sequence ID" value="MBT1686131.1"/>
    <property type="molecule type" value="Genomic_DNA"/>
</dbReference>
<comment type="caution">
    <text evidence="8">The sequence shown here is derived from an EMBL/GenBank/DDBJ whole genome shotgun (WGS) entry which is preliminary data.</text>
</comment>
<dbReference type="InterPro" id="IPR012944">
    <property type="entry name" value="SusD_RagB_dom"/>
</dbReference>
<keyword evidence="9" id="KW-1185">Reference proteome</keyword>
<gene>
    <name evidence="8" type="ORF">KK078_06160</name>
</gene>
<feature type="domain" description="RagB/SusD" evidence="6">
    <location>
        <begin position="260"/>
        <end position="534"/>
    </location>
</feature>
<evidence type="ECO:0000256" key="2">
    <source>
        <dbReference type="ARBA" id="ARBA00006275"/>
    </source>
</evidence>
<feature type="domain" description="SusD-like N-terminal" evidence="7">
    <location>
        <begin position="57"/>
        <end position="219"/>
    </location>
</feature>
<dbReference type="Proteomes" id="UP001319180">
    <property type="component" value="Unassembled WGS sequence"/>
</dbReference>
<proteinExistence type="inferred from homology"/>
<dbReference type="Pfam" id="PF14322">
    <property type="entry name" value="SusD-like_3"/>
    <property type="match status" value="1"/>
</dbReference>